<evidence type="ECO:0000256" key="3">
    <source>
        <dbReference type="SAM" id="SignalP"/>
    </source>
</evidence>
<keyword evidence="2" id="KW-0472">Membrane</keyword>
<feature type="domain" description="Pyrroloquinoline quinone-dependent pyranose dehydrogenase beta-propeller" evidence="4">
    <location>
        <begin position="35"/>
        <end position="423"/>
    </location>
</feature>
<proteinExistence type="predicted"/>
<dbReference type="Pfam" id="PF22807">
    <property type="entry name" value="TrAA12"/>
    <property type="match status" value="1"/>
</dbReference>
<comment type="caution">
    <text evidence="5">The sequence shown here is derived from an EMBL/GenBank/DDBJ whole genome shotgun (WGS) entry which is preliminary data.</text>
</comment>
<evidence type="ECO:0000256" key="1">
    <source>
        <dbReference type="SAM" id="MobiDB-lite"/>
    </source>
</evidence>
<dbReference type="AlphaFoldDB" id="A0AAE0I1C4"/>
<feature type="signal peptide" evidence="3">
    <location>
        <begin position="1"/>
        <end position="23"/>
    </location>
</feature>
<keyword evidence="2" id="KW-1133">Transmembrane helix</keyword>
<sequence length="491" mass="51168">MASLTRRAAIAALLFALRAASQSCSNVPTASYPAPVVADGYNAQLIITGLSSPRGMIFDQKGALLVVEKGAGVTHITLQDNGGTCLSAGTTTRLIDDKGLNHGIELSADGKALYASTSTEVFSYAYDDVAISVSNQRTLIGNMSTSGHVTRTLLLSRKQPGLLLVSQGSSRNIDPKATQVSSGISQIRAFNISDLPDDKVYSYASDGKMLGWGLRNSVGVAEEPMTGGIFSVENSADQVSRMGTDIHEEDPGEEMNFHGFLNGSTESWGGNYGYPDCLALWGTGVPELGSMKVGSQFSYEESGSPVSDEDCARSYVAPRLTFEAHTAPLDIKFNKEGTLAYVSFHGSWNRDDPAGYKLSVIAFANGQPTEPTDSTTAAVPVLSNQDTGVCPGNCFRPAGLAFDSQDRLFMTSDSTGEIYVLQRTTPPGGDGGSGVPGGGSSPSGGAGTGGIGSSNENAATTGAYVPRNEMWLLVSLTLTLSLVGGAFLAIG</sequence>
<evidence type="ECO:0000259" key="4">
    <source>
        <dbReference type="Pfam" id="PF22807"/>
    </source>
</evidence>
<dbReference type="EMBL" id="JAUEDM010000005">
    <property type="protein sequence ID" value="KAK3316302.1"/>
    <property type="molecule type" value="Genomic_DNA"/>
</dbReference>
<feature type="chain" id="PRO_5042123253" description="Pyrroloquinoline quinone-dependent pyranose dehydrogenase beta-propeller domain-containing protein" evidence="3">
    <location>
        <begin position="24"/>
        <end position="491"/>
    </location>
</feature>
<evidence type="ECO:0000313" key="6">
    <source>
        <dbReference type="Proteomes" id="UP001283341"/>
    </source>
</evidence>
<keyword evidence="6" id="KW-1185">Reference proteome</keyword>
<evidence type="ECO:0000256" key="2">
    <source>
        <dbReference type="SAM" id="Phobius"/>
    </source>
</evidence>
<gene>
    <name evidence="5" type="ORF">B0H66DRAFT_576241</name>
</gene>
<feature type="region of interest" description="Disordered" evidence="1">
    <location>
        <begin position="424"/>
        <end position="454"/>
    </location>
</feature>
<feature type="compositionally biased region" description="Gly residues" evidence="1">
    <location>
        <begin position="428"/>
        <end position="452"/>
    </location>
</feature>
<dbReference type="Gene3D" id="2.120.10.30">
    <property type="entry name" value="TolB, C-terminal domain"/>
    <property type="match status" value="1"/>
</dbReference>
<accession>A0AAE0I1C4</accession>
<reference evidence="5" key="1">
    <citation type="journal article" date="2023" name="Mol. Phylogenet. Evol.">
        <title>Genome-scale phylogeny and comparative genomics of the fungal order Sordariales.</title>
        <authorList>
            <person name="Hensen N."/>
            <person name="Bonometti L."/>
            <person name="Westerberg I."/>
            <person name="Brannstrom I.O."/>
            <person name="Guillou S."/>
            <person name="Cros-Aarteil S."/>
            <person name="Calhoun S."/>
            <person name="Haridas S."/>
            <person name="Kuo A."/>
            <person name="Mondo S."/>
            <person name="Pangilinan J."/>
            <person name="Riley R."/>
            <person name="LaButti K."/>
            <person name="Andreopoulos B."/>
            <person name="Lipzen A."/>
            <person name="Chen C."/>
            <person name="Yan M."/>
            <person name="Daum C."/>
            <person name="Ng V."/>
            <person name="Clum A."/>
            <person name="Steindorff A."/>
            <person name="Ohm R.A."/>
            <person name="Martin F."/>
            <person name="Silar P."/>
            <person name="Natvig D.O."/>
            <person name="Lalanne C."/>
            <person name="Gautier V."/>
            <person name="Ament-Velasquez S.L."/>
            <person name="Kruys A."/>
            <person name="Hutchinson M.I."/>
            <person name="Powell A.J."/>
            <person name="Barry K."/>
            <person name="Miller A.N."/>
            <person name="Grigoriev I.V."/>
            <person name="Debuchy R."/>
            <person name="Gladieux P."/>
            <person name="Hiltunen Thoren M."/>
            <person name="Johannesson H."/>
        </authorList>
    </citation>
    <scope>NUCLEOTIDE SEQUENCE</scope>
    <source>
        <strain evidence="5">CBS 118394</strain>
    </source>
</reference>
<dbReference type="SUPFAM" id="SSF50952">
    <property type="entry name" value="Soluble quinoprotein glucose dehydrogenase"/>
    <property type="match status" value="1"/>
</dbReference>
<dbReference type="InterPro" id="IPR011041">
    <property type="entry name" value="Quinoprot_gluc/sorb_DH_b-prop"/>
</dbReference>
<reference evidence="5" key="2">
    <citation type="submission" date="2023-06" db="EMBL/GenBank/DDBJ databases">
        <authorList>
            <consortium name="Lawrence Berkeley National Laboratory"/>
            <person name="Haridas S."/>
            <person name="Hensen N."/>
            <person name="Bonometti L."/>
            <person name="Westerberg I."/>
            <person name="Brannstrom I.O."/>
            <person name="Guillou S."/>
            <person name="Cros-Aarteil S."/>
            <person name="Calhoun S."/>
            <person name="Kuo A."/>
            <person name="Mondo S."/>
            <person name="Pangilinan J."/>
            <person name="Riley R."/>
            <person name="Labutti K."/>
            <person name="Andreopoulos B."/>
            <person name="Lipzen A."/>
            <person name="Chen C."/>
            <person name="Yanf M."/>
            <person name="Daum C."/>
            <person name="Ng V."/>
            <person name="Clum A."/>
            <person name="Steindorff A."/>
            <person name="Ohm R."/>
            <person name="Martin F."/>
            <person name="Silar P."/>
            <person name="Natvig D."/>
            <person name="Lalanne C."/>
            <person name="Gautier V."/>
            <person name="Ament-Velasquez S.L."/>
            <person name="Kruys A."/>
            <person name="Hutchinson M.I."/>
            <person name="Powell A.J."/>
            <person name="Barry K."/>
            <person name="Miller A.N."/>
            <person name="Grigoriev I.V."/>
            <person name="Debuchy R."/>
            <person name="Gladieux P."/>
            <person name="Thoren M.H."/>
            <person name="Johannesson H."/>
        </authorList>
    </citation>
    <scope>NUCLEOTIDE SEQUENCE</scope>
    <source>
        <strain evidence="5">CBS 118394</strain>
    </source>
</reference>
<keyword evidence="2" id="KW-0812">Transmembrane</keyword>
<keyword evidence="3" id="KW-0732">Signal</keyword>
<feature type="transmembrane region" description="Helical" evidence="2">
    <location>
        <begin position="470"/>
        <end position="490"/>
    </location>
</feature>
<dbReference type="Proteomes" id="UP001283341">
    <property type="component" value="Unassembled WGS sequence"/>
</dbReference>
<organism evidence="5 6">
    <name type="scientific">Apodospora peruviana</name>
    <dbReference type="NCBI Taxonomy" id="516989"/>
    <lineage>
        <taxon>Eukaryota</taxon>
        <taxon>Fungi</taxon>
        <taxon>Dikarya</taxon>
        <taxon>Ascomycota</taxon>
        <taxon>Pezizomycotina</taxon>
        <taxon>Sordariomycetes</taxon>
        <taxon>Sordariomycetidae</taxon>
        <taxon>Sordariales</taxon>
        <taxon>Lasiosphaeriaceae</taxon>
        <taxon>Apodospora</taxon>
    </lineage>
</organism>
<name>A0AAE0I1C4_9PEZI</name>
<dbReference type="InterPro" id="IPR011042">
    <property type="entry name" value="6-blade_b-propeller_TolB-like"/>
</dbReference>
<dbReference type="InterPro" id="IPR054539">
    <property type="entry name" value="Beta-prop_PDH"/>
</dbReference>
<protein>
    <recommendedName>
        <fullName evidence="4">Pyrroloquinoline quinone-dependent pyranose dehydrogenase beta-propeller domain-containing protein</fullName>
    </recommendedName>
</protein>
<evidence type="ECO:0000313" key="5">
    <source>
        <dbReference type="EMBL" id="KAK3316302.1"/>
    </source>
</evidence>